<comment type="caution">
    <text evidence="3">The sequence shown here is derived from an EMBL/GenBank/DDBJ whole genome shotgun (WGS) entry which is preliminary data.</text>
</comment>
<evidence type="ECO:0000313" key="4">
    <source>
        <dbReference type="Proteomes" id="UP001610563"/>
    </source>
</evidence>
<evidence type="ECO:0000313" key="3">
    <source>
        <dbReference type="EMBL" id="KAL2798896.1"/>
    </source>
</evidence>
<keyword evidence="4" id="KW-1185">Reference proteome</keyword>
<gene>
    <name evidence="3" type="ORF">BJX66DRAFT_294360</name>
</gene>
<dbReference type="EMBL" id="JBFTWV010000010">
    <property type="protein sequence ID" value="KAL2798896.1"/>
    <property type="molecule type" value="Genomic_DNA"/>
</dbReference>
<reference evidence="3 4" key="1">
    <citation type="submission" date="2024-07" db="EMBL/GenBank/DDBJ databases">
        <title>Section-level genome sequencing and comparative genomics of Aspergillus sections Usti and Cavernicolus.</title>
        <authorList>
            <consortium name="Lawrence Berkeley National Laboratory"/>
            <person name="Nybo J.L."/>
            <person name="Vesth T.C."/>
            <person name="Theobald S."/>
            <person name="Frisvad J.C."/>
            <person name="Larsen T.O."/>
            <person name="Kjaerboelling I."/>
            <person name="Rothschild-Mancinelli K."/>
            <person name="Lyhne E.K."/>
            <person name="Kogle M.E."/>
            <person name="Barry K."/>
            <person name="Clum A."/>
            <person name="Na H."/>
            <person name="Ledsgaard L."/>
            <person name="Lin J."/>
            <person name="Lipzen A."/>
            <person name="Kuo A."/>
            <person name="Riley R."/>
            <person name="Mondo S."/>
            <person name="Labutti K."/>
            <person name="Haridas S."/>
            <person name="Pangalinan J."/>
            <person name="Salamov A.A."/>
            <person name="Simmons B.A."/>
            <person name="Magnuson J.K."/>
            <person name="Chen J."/>
            <person name="Drula E."/>
            <person name="Henrissat B."/>
            <person name="Wiebenga A."/>
            <person name="Lubbers R.J."/>
            <person name="Gomes A.C."/>
            <person name="Makela M.R."/>
            <person name="Stajich J."/>
            <person name="Grigoriev I.V."/>
            <person name="Mortensen U.H."/>
            <person name="De Vries R.P."/>
            <person name="Baker S.E."/>
            <person name="Andersen M.R."/>
        </authorList>
    </citation>
    <scope>NUCLEOTIDE SEQUENCE [LARGE SCALE GENOMIC DNA]</scope>
    <source>
        <strain evidence="3 4">CBS 209.92</strain>
    </source>
</reference>
<keyword evidence="2" id="KW-1133">Transmembrane helix</keyword>
<sequence length="175" mass="19619">MRADLVRRAPESYCDFEMLLSQWVISLLACFVSAKLVACHPYPSTSTTCGVIAEHGPFGPCTTSIKSESVTNPSIPIIITTVTTHTTKNPQQPTSLPLAKRQRSHTERSKTKLSRAELIGLIVGLSIFAIILGTGLFLWILSHFPLAQERFCACFCAVCCPWLMRRTRDFEWEWD</sequence>
<organism evidence="3 4">
    <name type="scientific">Aspergillus keveii</name>
    <dbReference type="NCBI Taxonomy" id="714993"/>
    <lineage>
        <taxon>Eukaryota</taxon>
        <taxon>Fungi</taxon>
        <taxon>Dikarya</taxon>
        <taxon>Ascomycota</taxon>
        <taxon>Pezizomycotina</taxon>
        <taxon>Eurotiomycetes</taxon>
        <taxon>Eurotiomycetidae</taxon>
        <taxon>Eurotiales</taxon>
        <taxon>Aspergillaceae</taxon>
        <taxon>Aspergillus</taxon>
        <taxon>Aspergillus subgen. Nidulantes</taxon>
    </lineage>
</organism>
<name>A0ABR4GIL2_9EURO</name>
<dbReference type="Proteomes" id="UP001610563">
    <property type="component" value="Unassembled WGS sequence"/>
</dbReference>
<evidence type="ECO:0000256" key="2">
    <source>
        <dbReference type="SAM" id="Phobius"/>
    </source>
</evidence>
<proteinExistence type="predicted"/>
<dbReference type="PROSITE" id="PS51257">
    <property type="entry name" value="PROKAR_LIPOPROTEIN"/>
    <property type="match status" value="1"/>
</dbReference>
<keyword evidence="2" id="KW-0472">Membrane</keyword>
<feature type="region of interest" description="Disordered" evidence="1">
    <location>
        <begin position="86"/>
        <end position="109"/>
    </location>
</feature>
<accession>A0ABR4GIL2</accession>
<feature type="non-terminal residue" evidence="3">
    <location>
        <position position="1"/>
    </location>
</feature>
<protein>
    <submittedName>
        <fullName evidence="3">Uncharacterized protein</fullName>
    </submittedName>
</protein>
<evidence type="ECO:0000256" key="1">
    <source>
        <dbReference type="SAM" id="MobiDB-lite"/>
    </source>
</evidence>
<keyword evidence="2" id="KW-0812">Transmembrane</keyword>
<feature type="transmembrane region" description="Helical" evidence="2">
    <location>
        <begin position="118"/>
        <end position="141"/>
    </location>
</feature>